<comment type="caution">
    <text evidence="11">The sequence shown here is derived from an EMBL/GenBank/DDBJ whole genome shotgun (WGS) entry which is preliminary data.</text>
</comment>
<dbReference type="EMBL" id="JAEPQZ010000008">
    <property type="protein sequence ID" value="KAG2178259.1"/>
    <property type="molecule type" value="Genomic_DNA"/>
</dbReference>
<evidence type="ECO:0000256" key="4">
    <source>
        <dbReference type="ARBA" id="ARBA00022989"/>
    </source>
</evidence>
<dbReference type="GO" id="GO:0003682">
    <property type="term" value="F:chromatin binding"/>
    <property type="evidence" value="ECO:0007669"/>
    <property type="project" value="InterPro"/>
</dbReference>
<evidence type="ECO:0000256" key="1">
    <source>
        <dbReference type="ARBA" id="ARBA00004540"/>
    </source>
</evidence>
<dbReference type="AlphaFoldDB" id="A0A8H7PPW3"/>
<feature type="compositionally biased region" description="Acidic residues" evidence="7">
    <location>
        <begin position="94"/>
        <end position="108"/>
    </location>
</feature>
<evidence type="ECO:0000313" key="11">
    <source>
        <dbReference type="EMBL" id="KAG2178259.1"/>
    </source>
</evidence>
<dbReference type="InterPro" id="IPR018996">
    <property type="entry name" value="Man1/Src1-like_C"/>
</dbReference>
<dbReference type="PANTHER" id="PTHR47808:SF2">
    <property type="entry name" value="LEM DOMAIN-CONTAINING PROTEIN 2"/>
    <property type="match status" value="1"/>
</dbReference>
<dbReference type="GO" id="GO:0005637">
    <property type="term" value="C:nuclear inner membrane"/>
    <property type="evidence" value="ECO:0007669"/>
    <property type="project" value="UniProtKB-SubCell"/>
</dbReference>
<feature type="compositionally biased region" description="Basic and acidic residues" evidence="7">
    <location>
        <begin position="190"/>
        <end position="202"/>
    </location>
</feature>
<feature type="compositionally biased region" description="Basic and acidic residues" evidence="7">
    <location>
        <begin position="119"/>
        <end position="128"/>
    </location>
</feature>
<organism evidence="11 12">
    <name type="scientific">Mortierella isabellina</name>
    <name type="common">Filamentous fungus</name>
    <name type="synonym">Umbelopsis isabellina</name>
    <dbReference type="NCBI Taxonomy" id="91625"/>
    <lineage>
        <taxon>Eukaryota</taxon>
        <taxon>Fungi</taxon>
        <taxon>Fungi incertae sedis</taxon>
        <taxon>Mucoromycota</taxon>
        <taxon>Mucoromycotina</taxon>
        <taxon>Umbelopsidomycetes</taxon>
        <taxon>Umbelopsidales</taxon>
        <taxon>Umbelopsidaceae</taxon>
        <taxon>Umbelopsis</taxon>
    </lineage>
</organism>
<keyword evidence="12" id="KW-1185">Reference proteome</keyword>
<dbReference type="GO" id="GO:0071763">
    <property type="term" value="P:nuclear membrane organization"/>
    <property type="evidence" value="ECO:0007669"/>
    <property type="project" value="TreeGrafter"/>
</dbReference>
<name>A0A8H7PPW3_MORIS</name>
<feature type="domain" description="Man1/Src1-like C-terminal" evidence="9">
    <location>
        <begin position="378"/>
        <end position="729"/>
    </location>
</feature>
<evidence type="ECO:0000256" key="5">
    <source>
        <dbReference type="ARBA" id="ARBA00023136"/>
    </source>
</evidence>
<sequence>MLIVYLVIADDFNPNNLKVAELRGILLKHDAPYSPAAKKPELVAAFQQNVASKSDEILRIHRSLKPNGKGILLDKKPKVTGRSLSRKSTATEEERTDEEAANSLEEEPSSSRGKRDKRTVKETQKDQEGFAIPAQPTKPKGSALRKKSKNSWTVGSGLTSESEVESKASPTRTSSIQRKKEKAPQNVEKPTSDKVTSDKTHIEPPSFSDTNPFQSGAESDVSVTRKSRKAAAPKPLKVEDTKKPQPAAQHPEPSSSNKSVKSEKAQSKTKTTVEKVTPSTRRSKAAPEQGKYFDPQDSFASSGGEEEPVAEHAKAKSALKTKAKPTTAKAGSSTQSASSTSQARHAGHIDQARRPAYSVIINKHMKNPLEQALTIGLSLLIGLWCIFWCLERHRVGYCDVSHDDQANGTKVETINLDTHEGLASIWDAIRPSCIPCPKHGHCTKGRLLGCDDFFERIPSMLSFGGWIPVGEKCVPDTVKQRRAFRVENQIKHMLAVKKGKYMCGELKVEHGQSEEEAASMKVEDVWSELLLRKPSGRPLFQETVSEQQLEEYWRLAMASLMTYSEKEVSFLDRGDDKYMVSHQPKLTLGCRIRLQIKGAIYRWRFELGGLAGIVGLIAYANYRLMQRRKDMKLVAELAGEAFVKLQEQSPQSLLSLMQERNHYIDPVLFPQACCAISHLRDLILAQEPSVERRQYLWKHVRKIVESNSNVRTLSAEVRGEPHRCWEWVGYGQSVERIPVGSGIEIHSGEMINSAS</sequence>
<dbReference type="PANTHER" id="PTHR47808">
    <property type="entry name" value="INNER NUCLEAR MEMBRANE PROTEIN HEH2-RELATED"/>
    <property type="match status" value="1"/>
</dbReference>
<evidence type="ECO:0000256" key="6">
    <source>
        <dbReference type="ARBA" id="ARBA00023242"/>
    </source>
</evidence>
<evidence type="ECO:0000256" key="2">
    <source>
        <dbReference type="ARBA" id="ARBA00022553"/>
    </source>
</evidence>
<keyword evidence="4 8" id="KW-1133">Transmembrane helix</keyword>
<dbReference type="CDD" id="cd12935">
    <property type="entry name" value="LEM_like"/>
    <property type="match status" value="1"/>
</dbReference>
<dbReference type="OrthoDB" id="2503928at2759"/>
<dbReference type="Gene3D" id="1.10.10.1180">
    <property type="entry name" value="MAN1, winged-helix domain"/>
    <property type="match status" value="1"/>
</dbReference>
<evidence type="ECO:0000256" key="7">
    <source>
        <dbReference type="SAM" id="MobiDB-lite"/>
    </source>
</evidence>
<keyword evidence="6" id="KW-0539">Nucleus</keyword>
<dbReference type="Pfam" id="PF09402">
    <property type="entry name" value="MSC"/>
    <property type="match status" value="1"/>
</dbReference>
<comment type="subcellular location">
    <subcellularLocation>
        <location evidence="1">Nucleus inner membrane</location>
    </subcellularLocation>
</comment>
<evidence type="ECO:0000256" key="3">
    <source>
        <dbReference type="ARBA" id="ARBA00022692"/>
    </source>
</evidence>
<dbReference type="GO" id="GO:0034399">
    <property type="term" value="C:nuclear periphery"/>
    <property type="evidence" value="ECO:0007669"/>
    <property type="project" value="TreeGrafter"/>
</dbReference>
<dbReference type="InterPro" id="IPR025856">
    <property type="entry name" value="HeH/LEM_domain"/>
</dbReference>
<evidence type="ECO:0000259" key="9">
    <source>
        <dbReference type="Pfam" id="PF09402"/>
    </source>
</evidence>
<feature type="transmembrane region" description="Helical" evidence="8">
    <location>
        <begin position="603"/>
        <end position="622"/>
    </location>
</feature>
<dbReference type="GO" id="GO:0005783">
    <property type="term" value="C:endoplasmic reticulum"/>
    <property type="evidence" value="ECO:0007669"/>
    <property type="project" value="TreeGrafter"/>
</dbReference>
<protein>
    <submittedName>
        <fullName evidence="11">Uncharacterized protein</fullName>
    </submittedName>
</protein>
<keyword evidence="2" id="KW-0597">Phosphoprotein</keyword>
<reference evidence="11" key="1">
    <citation type="submission" date="2020-12" db="EMBL/GenBank/DDBJ databases">
        <title>Metabolic potential, ecology and presence of endohyphal bacteria is reflected in genomic diversity of Mucoromycotina.</title>
        <authorList>
            <person name="Muszewska A."/>
            <person name="Okrasinska A."/>
            <person name="Steczkiewicz K."/>
            <person name="Drgas O."/>
            <person name="Orlowska M."/>
            <person name="Perlinska-Lenart U."/>
            <person name="Aleksandrzak-Piekarczyk T."/>
            <person name="Szatraj K."/>
            <person name="Zielenkiewicz U."/>
            <person name="Pilsyk S."/>
            <person name="Malc E."/>
            <person name="Mieczkowski P."/>
            <person name="Kruszewska J.S."/>
            <person name="Biernat P."/>
            <person name="Pawlowska J."/>
        </authorList>
    </citation>
    <scope>NUCLEOTIDE SEQUENCE</scope>
    <source>
        <strain evidence="11">WA0000067209</strain>
    </source>
</reference>
<evidence type="ECO:0000256" key="8">
    <source>
        <dbReference type="SAM" id="Phobius"/>
    </source>
</evidence>
<accession>A0A8H7PPW3</accession>
<feature type="domain" description="HeH/LEM" evidence="10">
    <location>
        <begin position="14"/>
        <end position="48"/>
    </location>
</feature>
<feature type="compositionally biased region" description="Polar residues" evidence="7">
    <location>
        <begin position="207"/>
        <end position="224"/>
    </location>
</feature>
<keyword evidence="3 8" id="KW-0812">Transmembrane</keyword>
<evidence type="ECO:0000313" key="12">
    <source>
        <dbReference type="Proteomes" id="UP000654370"/>
    </source>
</evidence>
<feature type="region of interest" description="Disordered" evidence="7">
    <location>
        <begin position="69"/>
        <end position="350"/>
    </location>
</feature>
<keyword evidence="5 8" id="KW-0472">Membrane</keyword>
<dbReference type="InterPro" id="IPR041885">
    <property type="entry name" value="MAN1_winged_helix_dom"/>
</dbReference>
<feature type="compositionally biased region" description="Polar residues" evidence="7">
    <location>
        <begin position="150"/>
        <end position="161"/>
    </location>
</feature>
<feature type="compositionally biased region" description="Low complexity" evidence="7">
    <location>
        <begin position="324"/>
        <end position="343"/>
    </location>
</feature>
<dbReference type="InterPro" id="IPR044780">
    <property type="entry name" value="Heh2/Src1"/>
</dbReference>
<proteinExistence type="predicted"/>
<evidence type="ECO:0000259" key="10">
    <source>
        <dbReference type="Pfam" id="PF12949"/>
    </source>
</evidence>
<gene>
    <name evidence="11" type="ORF">INT43_003512</name>
</gene>
<dbReference type="Pfam" id="PF12949">
    <property type="entry name" value="HeH"/>
    <property type="match status" value="1"/>
</dbReference>
<dbReference type="Proteomes" id="UP000654370">
    <property type="component" value="Unassembled WGS sequence"/>
</dbReference>